<reference evidence="1" key="2">
    <citation type="submission" date="2019-01" db="UniProtKB">
        <authorList>
            <consortium name="EnsemblPlants"/>
        </authorList>
    </citation>
    <scope>IDENTIFICATION</scope>
    <source>
        <strain evidence="1">cv. Heinz 1706</strain>
    </source>
</reference>
<dbReference type="InParanoid" id="A0A3Q7EJ07"/>
<dbReference type="EnsemblPlants" id="Solyc01g086745.1.1">
    <property type="protein sequence ID" value="Solyc01g086745.1.1"/>
    <property type="gene ID" value="Solyc01g086745.1"/>
</dbReference>
<reference evidence="1" key="1">
    <citation type="journal article" date="2012" name="Nature">
        <title>The tomato genome sequence provides insights into fleshy fruit evolution.</title>
        <authorList>
            <consortium name="Tomato Genome Consortium"/>
        </authorList>
    </citation>
    <scope>NUCLEOTIDE SEQUENCE [LARGE SCALE GENOMIC DNA]</scope>
    <source>
        <strain evidence="1">cv. Heinz 1706</strain>
    </source>
</reference>
<organism evidence="1">
    <name type="scientific">Solanum lycopersicum</name>
    <name type="common">Tomato</name>
    <name type="synonym">Lycopersicon esculentum</name>
    <dbReference type="NCBI Taxonomy" id="4081"/>
    <lineage>
        <taxon>Eukaryota</taxon>
        <taxon>Viridiplantae</taxon>
        <taxon>Streptophyta</taxon>
        <taxon>Embryophyta</taxon>
        <taxon>Tracheophyta</taxon>
        <taxon>Spermatophyta</taxon>
        <taxon>Magnoliopsida</taxon>
        <taxon>eudicotyledons</taxon>
        <taxon>Gunneridae</taxon>
        <taxon>Pentapetalae</taxon>
        <taxon>asterids</taxon>
        <taxon>lamiids</taxon>
        <taxon>Solanales</taxon>
        <taxon>Solanaceae</taxon>
        <taxon>Solanoideae</taxon>
        <taxon>Solaneae</taxon>
        <taxon>Solanum</taxon>
        <taxon>Solanum subgen. Lycopersicon</taxon>
    </lineage>
</organism>
<dbReference type="Proteomes" id="UP000004994">
    <property type="component" value="Chromosome 1"/>
</dbReference>
<accession>A0A3Q7EJ07</accession>
<dbReference type="Gramene" id="Solyc01g086745.1.1">
    <property type="protein sequence ID" value="Solyc01g086745.1.1"/>
    <property type="gene ID" value="Solyc01g086745.1"/>
</dbReference>
<evidence type="ECO:0000313" key="2">
    <source>
        <dbReference type="Proteomes" id="UP000004994"/>
    </source>
</evidence>
<dbReference type="AlphaFoldDB" id="A0A3Q7EJ07"/>
<sequence length="125" mass="14440">MDFRLQPPHASVPTLESPFFFCSFLRADYQLRCEQLHFTILMLERLNEVPPLNVMISELSSPMFQILEHPNIDTEHLVFPVPQPHLHNNEVCLAIAQLFLGHRGRFNKLYLFMSNGVKGGSHLVK</sequence>
<proteinExistence type="predicted"/>
<name>A0A3Q7EJ07_SOLLC</name>
<protein>
    <submittedName>
        <fullName evidence="1">Uncharacterized protein</fullName>
    </submittedName>
</protein>
<keyword evidence="2" id="KW-1185">Reference proteome</keyword>
<evidence type="ECO:0000313" key="1">
    <source>
        <dbReference type="EnsemblPlants" id="Solyc01g086745.1.1"/>
    </source>
</evidence>